<evidence type="ECO:0000313" key="2">
    <source>
        <dbReference type="Proteomes" id="UP000554482"/>
    </source>
</evidence>
<protein>
    <submittedName>
        <fullName evidence="1">Uncharacterized protein</fullName>
    </submittedName>
</protein>
<dbReference type="AlphaFoldDB" id="A0A7J6V4N5"/>
<dbReference type="EMBL" id="JABWDY010038870">
    <property type="protein sequence ID" value="KAF5179362.1"/>
    <property type="molecule type" value="Genomic_DNA"/>
</dbReference>
<proteinExistence type="predicted"/>
<reference evidence="1 2" key="1">
    <citation type="submission" date="2020-06" db="EMBL/GenBank/DDBJ databases">
        <title>Transcriptomic and genomic resources for Thalictrum thalictroides and T. hernandezii: Facilitating candidate gene discovery in an emerging model plant lineage.</title>
        <authorList>
            <person name="Arias T."/>
            <person name="Riano-Pachon D.M."/>
            <person name="Di Stilio V.S."/>
        </authorList>
    </citation>
    <scope>NUCLEOTIDE SEQUENCE [LARGE SCALE GENOMIC DNA]</scope>
    <source>
        <strain evidence="2">cv. WT478/WT964</strain>
        <tissue evidence="1">Leaves</tissue>
    </source>
</reference>
<accession>A0A7J6V4N5</accession>
<comment type="caution">
    <text evidence="1">The sequence shown here is derived from an EMBL/GenBank/DDBJ whole genome shotgun (WGS) entry which is preliminary data.</text>
</comment>
<feature type="non-terminal residue" evidence="1">
    <location>
        <position position="1"/>
    </location>
</feature>
<evidence type="ECO:0000313" key="1">
    <source>
        <dbReference type="EMBL" id="KAF5179362.1"/>
    </source>
</evidence>
<sequence>KFKGEVLDESHKDNFMLELNVQTSVTNSTSSKSIGKEVMSLMQHGSYSTPVLKELKENKIAPELYSYGS</sequence>
<gene>
    <name evidence="1" type="ORF">FRX31_031051</name>
</gene>
<organism evidence="1 2">
    <name type="scientific">Thalictrum thalictroides</name>
    <name type="common">Rue-anemone</name>
    <name type="synonym">Anemone thalictroides</name>
    <dbReference type="NCBI Taxonomy" id="46969"/>
    <lineage>
        <taxon>Eukaryota</taxon>
        <taxon>Viridiplantae</taxon>
        <taxon>Streptophyta</taxon>
        <taxon>Embryophyta</taxon>
        <taxon>Tracheophyta</taxon>
        <taxon>Spermatophyta</taxon>
        <taxon>Magnoliopsida</taxon>
        <taxon>Ranunculales</taxon>
        <taxon>Ranunculaceae</taxon>
        <taxon>Thalictroideae</taxon>
        <taxon>Thalictrum</taxon>
    </lineage>
</organism>
<dbReference type="Proteomes" id="UP000554482">
    <property type="component" value="Unassembled WGS sequence"/>
</dbReference>
<name>A0A7J6V4N5_THATH</name>
<keyword evidence="2" id="KW-1185">Reference proteome</keyword>